<dbReference type="AlphaFoldDB" id="A0A6A8M8N4"/>
<feature type="transmembrane region" description="Helical" evidence="6">
    <location>
        <begin position="247"/>
        <end position="269"/>
    </location>
</feature>
<sequence length="496" mass="53042">MNDGNGNSNFNKVLGSSDILVIAFGAMIGWGWVVSVGDWIERGGVLGASLGWVAGGIVIFFVGLTYAELTPAMPKCGGEHVFSFRAMGPNGSFVCTWAIILGYVSVVCYEACALPTIISYIFPGFLKGYMYTVAGFKVYATWVGLAMAVAIFMTWINILGAKTAARLQTVLTAIIATAGIILIAVAAIKGDYANVQTHQFVGMGSGSALKSILSMAVITPFFFIGFDVIPQAAEEIDLEPRKIGRMLLLSIICAVIFYALICFGVGMLMSNTEIKASMSGTGLVTADAMAKAFNIKALSSVMILAGACGIITSWNSFLIGGSRAMWSMADACMIPKTFAKLHPKYKTPVNALLLIGTVSAIAPLAGRRMLVWIMNAGNMGCCLAYCMVAISFLILRKKEPDMPRPYKIRHGKLVGVMAVILSGAMIAMYIIPNSGATLSIQEWGMAGGWFVLGIIFYVGMKHKYGASFAHHANAVMDAVKESMDDDDDLSINEMMF</sequence>
<evidence type="ECO:0000256" key="3">
    <source>
        <dbReference type="ARBA" id="ARBA00022692"/>
    </source>
</evidence>
<protein>
    <submittedName>
        <fullName evidence="7">APC family permease</fullName>
    </submittedName>
</protein>
<organism evidence="7">
    <name type="scientific">Baileyella intestinalis</name>
    <dbReference type="NCBI Taxonomy" id="2606709"/>
    <lineage>
        <taxon>Bacteria</taxon>
        <taxon>Bacillati</taxon>
        <taxon>Bacillota</taxon>
        <taxon>Clostridia</taxon>
        <taxon>Peptostreptococcales</taxon>
        <taxon>Anaerovoracaceae</taxon>
        <taxon>Baileyella</taxon>
    </lineage>
</organism>
<feature type="transmembrane region" description="Helical" evidence="6">
    <location>
        <begin position="12"/>
        <end position="33"/>
    </location>
</feature>
<feature type="transmembrane region" description="Helical" evidence="6">
    <location>
        <begin position="443"/>
        <end position="460"/>
    </location>
</feature>
<dbReference type="GO" id="GO:0022857">
    <property type="term" value="F:transmembrane transporter activity"/>
    <property type="evidence" value="ECO:0007669"/>
    <property type="project" value="InterPro"/>
</dbReference>
<dbReference type="GO" id="GO:0005886">
    <property type="term" value="C:plasma membrane"/>
    <property type="evidence" value="ECO:0007669"/>
    <property type="project" value="UniProtKB-SubCell"/>
</dbReference>
<accession>A0A6A8M8N4</accession>
<feature type="transmembrane region" description="Helical" evidence="6">
    <location>
        <begin position="372"/>
        <end position="393"/>
    </location>
</feature>
<feature type="transmembrane region" description="Helical" evidence="6">
    <location>
        <begin position="93"/>
        <end position="118"/>
    </location>
</feature>
<gene>
    <name evidence="7" type="ORF">FYJ66_06930</name>
</gene>
<dbReference type="RefSeq" id="WP_154572791.1">
    <property type="nucleotide sequence ID" value="NZ_VUNB01000005.1"/>
</dbReference>
<dbReference type="InterPro" id="IPR002293">
    <property type="entry name" value="AA/rel_permease1"/>
</dbReference>
<dbReference type="PANTHER" id="PTHR42770:SF7">
    <property type="entry name" value="MEMBRANE PROTEIN"/>
    <property type="match status" value="1"/>
</dbReference>
<dbReference type="Gene3D" id="1.20.1740.10">
    <property type="entry name" value="Amino acid/polyamine transporter I"/>
    <property type="match status" value="1"/>
</dbReference>
<evidence type="ECO:0000256" key="6">
    <source>
        <dbReference type="SAM" id="Phobius"/>
    </source>
</evidence>
<evidence type="ECO:0000256" key="4">
    <source>
        <dbReference type="ARBA" id="ARBA00022989"/>
    </source>
</evidence>
<dbReference type="Pfam" id="PF13520">
    <property type="entry name" value="AA_permease_2"/>
    <property type="match status" value="1"/>
</dbReference>
<dbReference type="PANTHER" id="PTHR42770">
    <property type="entry name" value="AMINO ACID TRANSPORTER-RELATED"/>
    <property type="match status" value="1"/>
</dbReference>
<comment type="subcellular location">
    <subcellularLocation>
        <location evidence="1">Cell membrane</location>
        <topology evidence="1">Multi-pass membrane protein</topology>
    </subcellularLocation>
</comment>
<keyword evidence="3 6" id="KW-0812">Transmembrane</keyword>
<feature type="transmembrane region" description="Helical" evidence="6">
    <location>
        <begin position="138"/>
        <end position="158"/>
    </location>
</feature>
<feature type="transmembrane region" description="Helical" evidence="6">
    <location>
        <begin position="170"/>
        <end position="188"/>
    </location>
</feature>
<name>A0A6A8M8N4_9FIRM</name>
<feature type="transmembrane region" description="Helical" evidence="6">
    <location>
        <begin position="413"/>
        <end position="431"/>
    </location>
</feature>
<proteinExistence type="predicted"/>
<comment type="caution">
    <text evidence="7">The sequence shown here is derived from an EMBL/GenBank/DDBJ whole genome shotgun (WGS) entry which is preliminary data.</text>
</comment>
<evidence type="ECO:0000313" key="7">
    <source>
        <dbReference type="EMBL" id="MST69321.1"/>
    </source>
</evidence>
<keyword evidence="5 6" id="KW-0472">Membrane</keyword>
<feature type="transmembrane region" description="Helical" evidence="6">
    <location>
        <begin position="301"/>
        <end position="326"/>
    </location>
</feature>
<reference evidence="7" key="1">
    <citation type="submission" date="2019-09" db="EMBL/GenBank/DDBJ databases">
        <title>In-depth cultivation of the pig gut microbiome towards novel bacterial diversity and tailored functional studies.</title>
        <authorList>
            <person name="Wylensek D."/>
            <person name="Hitch T.C.A."/>
            <person name="Clavel T."/>
        </authorList>
    </citation>
    <scope>NUCLEOTIDE SEQUENCE</scope>
    <source>
        <strain evidence="7">RF-744-FAT-WT-3</strain>
    </source>
</reference>
<keyword evidence="4 6" id="KW-1133">Transmembrane helix</keyword>
<dbReference type="PIRSF" id="PIRSF006060">
    <property type="entry name" value="AA_transporter"/>
    <property type="match status" value="1"/>
</dbReference>
<feature type="transmembrane region" description="Helical" evidence="6">
    <location>
        <begin position="208"/>
        <end position="226"/>
    </location>
</feature>
<dbReference type="InterPro" id="IPR050367">
    <property type="entry name" value="APC_superfamily"/>
</dbReference>
<evidence type="ECO:0000256" key="2">
    <source>
        <dbReference type="ARBA" id="ARBA00022475"/>
    </source>
</evidence>
<evidence type="ECO:0000256" key="5">
    <source>
        <dbReference type="ARBA" id="ARBA00023136"/>
    </source>
</evidence>
<feature type="transmembrane region" description="Helical" evidence="6">
    <location>
        <begin position="347"/>
        <end position="366"/>
    </location>
</feature>
<feature type="transmembrane region" description="Helical" evidence="6">
    <location>
        <begin position="45"/>
        <end position="67"/>
    </location>
</feature>
<dbReference type="EMBL" id="VUNB01000005">
    <property type="protein sequence ID" value="MST69321.1"/>
    <property type="molecule type" value="Genomic_DNA"/>
</dbReference>
<keyword evidence="2" id="KW-1003">Cell membrane</keyword>
<evidence type="ECO:0000256" key="1">
    <source>
        <dbReference type="ARBA" id="ARBA00004651"/>
    </source>
</evidence>